<proteinExistence type="predicted"/>
<protein>
    <recommendedName>
        <fullName evidence="5">DHHW protein</fullName>
    </recommendedName>
</protein>
<keyword evidence="2" id="KW-0472">Membrane</keyword>
<evidence type="ECO:0008006" key="5">
    <source>
        <dbReference type="Google" id="ProtNLM"/>
    </source>
</evidence>
<dbReference type="AlphaFoldDB" id="A0A926DAB0"/>
<dbReference type="RefSeq" id="WP_249318626.1">
    <property type="nucleotide sequence ID" value="NZ_JACRSN010000005.1"/>
</dbReference>
<name>A0A926DAB0_9FIRM</name>
<keyword evidence="2" id="KW-0812">Transmembrane</keyword>
<dbReference type="Proteomes" id="UP000651482">
    <property type="component" value="Unassembled WGS sequence"/>
</dbReference>
<gene>
    <name evidence="3" type="ORF">IAG03_04535</name>
</gene>
<keyword evidence="2" id="KW-1133">Transmembrane helix</keyword>
<feature type="region of interest" description="Disordered" evidence="1">
    <location>
        <begin position="115"/>
        <end position="176"/>
    </location>
</feature>
<evidence type="ECO:0000256" key="2">
    <source>
        <dbReference type="SAM" id="Phobius"/>
    </source>
</evidence>
<dbReference type="EMBL" id="JACRSN010000005">
    <property type="protein sequence ID" value="MBC8533280.1"/>
    <property type="molecule type" value="Genomic_DNA"/>
</dbReference>
<comment type="caution">
    <text evidence="3">The sequence shown here is derived from an EMBL/GenBank/DDBJ whole genome shotgun (WGS) entry which is preliminary data.</text>
</comment>
<accession>A0A926DAB0</accession>
<dbReference type="InterPro" id="IPR025945">
    <property type="entry name" value="DHHW"/>
</dbReference>
<evidence type="ECO:0000313" key="3">
    <source>
        <dbReference type="EMBL" id="MBC8533280.1"/>
    </source>
</evidence>
<evidence type="ECO:0000313" key="4">
    <source>
        <dbReference type="Proteomes" id="UP000651482"/>
    </source>
</evidence>
<organism evidence="3 4">
    <name type="scientific">Yeguia hominis</name>
    <dbReference type="NCBI Taxonomy" id="2763662"/>
    <lineage>
        <taxon>Bacteria</taxon>
        <taxon>Bacillati</taxon>
        <taxon>Bacillota</taxon>
        <taxon>Clostridia</taxon>
        <taxon>Eubacteriales</taxon>
        <taxon>Yeguiaceae</taxon>
        <taxon>Yeguia</taxon>
    </lineage>
</organism>
<evidence type="ECO:0000256" key="1">
    <source>
        <dbReference type="SAM" id="MobiDB-lite"/>
    </source>
</evidence>
<feature type="transmembrane region" description="Helical" evidence="2">
    <location>
        <begin position="21"/>
        <end position="41"/>
    </location>
</feature>
<sequence length="464" mass="51587">MRRNRIQKRYKQRVNLVLRMHFVNVAVLLLLFVGITLFLLVGKRPTESLIEKRKLAAFPKLTVSSLFSGEFTDGVSDYFDDTVPGRDIFKKWTSALLLLRGFRQDDVVIYGGTGPQAQEAETARPSSSEGTDVSSAAPSSAPSSESTSSESTVSSESSSSSEPQNTPAPDANGKFEAGGSILVVGDRAMEMFFGLDDVTENYAKTINAYQADLGDSVNVYEMTIPVSVAYYIPGNYANMTIDPKVRIDQIGGLLDDNVHHVDIYGTLAEHKDEDIYFRTDHHWTLLGAYYGASVFAQQAGVPFPDLSSYDKEVSEGYVGTMYAFTQDPVLLNHPEDFVMYKPQNTYSVKYYSPSYEELDRGNTLFFDTDVSNLYASIMGGDEVITEIQTDVKNGRKLVMFKDSFGNAMVPFLLNSFEEVCVVDMRYFERNAIDYIQEKGATDVLFADCVFTACGGNRAEEIRTQ</sequence>
<dbReference type="Pfam" id="PF14286">
    <property type="entry name" value="DHHW"/>
    <property type="match status" value="1"/>
</dbReference>
<feature type="compositionally biased region" description="Low complexity" evidence="1">
    <location>
        <begin position="133"/>
        <end position="163"/>
    </location>
</feature>
<keyword evidence="4" id="KW-1185">Reference proteome</keyword>
<reference evidence="3" key="1">
    <citation type="submission" date="2020-08" db="EMBL/GenBank/DDBJ databases">
        <title>Genome public.</title>
        <authorList>
            <person name="Liu C."/>
            <person name="Sun Q."/>
        </authorList>
    </citation>
    <scope>NUCLEOTIDE SEQUENCE</scope>
    <source>
        <strain evidence="3">NSJ-40</strain>
    </source>
</reference>